<dbReference type="OrthoDB" id="5270965at2759"/>
<dbReference type="PANTHER" id="PTHR40434:SF1">
    <property type="entry name" value="CUPIN TYPE-1 DOMAIN-CONTAINING PROTEIN"/>
    <property type="match status" value="1"/>
</dbReference>
<gene>
    <name evidence="1" type="ORF">GQX73_g9329</name>
</gene>
<dbReference type="InterPro" id="IPR011051">
    <property type="entry name" value="RmlC_Cupin_sf"/>
</dbReference>
<evidence type="ECO:0000313" key="1">
    <source>
        <dbReference type="EMBL" id="KAF2964248.1"/>
    </source>
</evidence>
<name>A0A7C8MJX8_9PEZI</name>
<dbReference type="SUPFAM" id="SSF51182">
    <property type="entry name" value="RmlC-like cupins"/>
    <property type="match status" value="1"/>
</dbReference>
<protein>
    <submittedName>
        <fullName evidence="1">Uncharacterized protein</fullName>
    </submittedName>
</protein>
<dbReference type="InParanoid" id="A0A7C8MJX8"/>
<organism evidence="1 2">
    <name type="scientific">Xylaria multiplex</name>
    <dbReference type="NCBI Taxonomy" id="323545"/>
    <lineage>
        <taxon>Eukaryota</taxon>
        <taxon>Fungi</taxon>
        <taxon>Dikarya</taxon>
        <taxon>Ascomycota</taxon>
        <taxon>Pezizomycotina</taxon>
        <taxon>Sordariomycetes</taxon>
        <taxon>Xylariomycetidae</taxon>
        <taxon>Xylariales</taxon>
        <taxon>Xylariaceae</taxon>
        <taxon>Xylaria</taxon>
    </lineage>
</organism>
<dbReference type="AlphaFoldDB" id="A0A7C8MJX8"/>
<evidence type="ECO:0000313" key="2">
    <source>
        <dbReference type="Proteomes" id="UP000481858"/>
    </source>
</evidence>
<dbReference type="Gene3D" id="2.60.120.10">
    <property type="entry name" value="Jelly Rolls"/>
    <property type="match status" value="1"/>
</dbReference>
<sequence>MSAARTRRDHEEEVRSWGFDKVFTWTDPPNAYYSPHSHNGLTTHLIVDGQLTLTYPRDAKPSKTTYSAGDRVDVDARRVHEVWIGPQGCTMVIGECEFSPSLTLAKPAFAIQYHERVVVPVNAYLGLAEEVYPWHRGGVFCRGGYLKWDARKAGRILAENAGPAKITDAACTFLVKKRSLTRAYARPAALGDR</sequence>
<dbReference type="EMBL" id="WUBL01000160">
    <property type="protein sequence ID" value="KAF2964248.1"/>
    <property type="molecule type" value="Genomic_DNA"/>
</dbReference>
<dbReference type="PANTHER" id="PTHR40434">
    <property type="entry name" value="CUPIN_2 DOMAIN-CONTAINING PROTEIN"/>
    <property type="match status" value="1"/>
</dbReference>
<dbReference type="InterPro" id="IPR014710">
    <property type="entry name" value="RmlC-like_jellyroll"/>
</dbReference>
<proteinExistence type="predicted"/>
<comment type="caution">
    <text evidence="1">The sequence shown here is derived from an EMBL/GenBank/DDBJ whole genome shotgun (WGS) entry which is preliminary data.</text>
</comment>
<reference evidence="1 2" key="1">
    <citation type="submission" date="2019-12" db="EMBL/GenBank/DDBJ databases">
        <title>Draft genome sequence of the ascomycete Xylaria multiplex DSM 110363.</title>
        <authorList>
            <person name="Buettner E."/>
            <person name="Kellner H."/>
        </authorList>
    </citation>
    <scope>NUCLEOTIDE SEQUENCE [LARGE SCALE GENOMIC DNA]</scope>
    <source>
        <strain evidence="1 2">DSM 110363</strain>
    </source>
</reference>
<accession>A0A7C8MJX8</accession>
<keyword evidence="2" id="KW-1185">Reference proteome</keyword>
<dbReference type="Proteomes" id="UP000481858">
    <property type="component" value="Unassembled WGS sequence"/>
</dbReference>